<dbReference type="AlphaFoldDB" id="A0A921I215"/>
<evidence type="ECO:0000313" key="2">
    <source>
        <dbReference type="EMBL" id="HJF94382.1"/>
    </source>
</evidence>
<gene>
    <name evidence="2" type="ORF">K8V82_06270</name>
</gene>
<reference evidence="2" key="1">
    <citation type="journal article" date="2021" name="PeerJ">
        <title>Extensive microbial diversity within the chicken gut microbiome revealed by metagenomics and culture.</title>
        <authorList>
            <person name="Gilroy R."/>
            <person name="Ravi A."/>
            <person name="Getino M."/>
            <person name="Pursley I."/>
            <person name="Horton D.L."/>
            <person name="Alikhan N.F."/>
            <person name="Baker D."/>
            <person name="Gharbi K."/>
            <person name="Hall N."/>
            <person name="Watson M."/>
            <person name="Adriaenssens E.M."/>
            <person name="Foster-Nyarko E."/>
            <person name="Jarju S."/>
            <person name="Secka A."/>
            <person name="Antonio M."/>
            <person name="Oren A."/>
            <person name="Chaudhuri R.R."/>
            <person name="La Ragione R."/>
            <person name="Hildebrand F."/>
            <person name="Pallen M.J."/>
        </authorList>
    </citation>
    <scope>NUCLEOTIDE SEQUENCE</scope>
    <source>
        <strain evidence="2">ChiSjej5B23-16112</strain>
    </source>
</reference>
<feature type="compositionally biased region" description="Basic and acidic residues" evidence="1">
    <location>
        <begin position="48"/>
        <end position="59"/>
    </location>
</feature>
<organism evidence="2 3">
    <name type="scientific">Lachnoclostridium phocaeense</name>
    <dbReference type="NCBI Taxonomy" id="1871021"/>
    <lineage>
        <taxon>Bacteria</taxon>
        <taxon>Bacillati</taxon>
        <taxon>Bacillota</taxon>
        <taxon>Clostridia</taxon>
        <taxon>Lachnospirales</taxon>
        <taxon>Lachnospiraceae</taxon>
    </lineage>
</organism>
<feature type="compositionally biased region" description="Basic and acidic residues" evidence="1">
    <location>
        <begin position="67"/>
        <end position="80"/>
    </location>
</feature>
<name>A0A921I215_9FIRM</name>
<reference evidence="2" key="2">
    <citation type="submission" date="2021-09" db="EMBL/GenBank/DDBJ databases">
        <authorList>
            <person name="Gilroy R."/>
        </authorList>
    </citation>
    <scope>NUCLEOTIDE SEQUENCE</scope>
    <source>
        <strain evidence="2">ChiSjej5B23-16112</strain>
    </source>
</reference>
<feature type="region of interest" description="Disordered" evidence="1">
    <location>
        <begin position="48"/>
        <end position="80"/>
    </location>
</feature>
<feature type="compositionally biased region" description="Polar residues" evidence="1">
    <location>
        <begin position="1"/>
        <end position="19"/>
    </location>
</feature>
<protein>
    <submittedName>
        <fullName evidence="2">Uncharacterized protein</fullName>
    </submittedName>
</protein>
<proteinExistence type="predicted"/>
<feature type="region of interest" description="Disordered" evidence="1">
    <location>
        <begin position="1"/>
        <end position="30"/>
    </location>
</feature>
<dbReference type="EMBL" id="DYVY01000098">
    <property type="protein sequence ID" value="HJF94382.1"/>
    <property type="molecule type" value="Genomic_DNA"/>
</dbReference>
<comment type="caution">
    <text evidence="2">The sequence shown here is derived from an EMBL/GenBank/DDBJ whole genome shotgun (WGS) entry which is preliminary data.</text>
</comment>
<evidence type="ECO:0000313" key="3">
    <source>
        <dbReference type="Proteomes" id="UP000769156"/>
    </source>
</evidence>
<dbReference type="Proteomes" id="UP000769156">
    <property type="component" value="Unassembled WGS sequence"/>
</dbReference>
<evidence type="ECO:0000256" key="1">
    <source>
        <dbReference type="SAM" id="MobiDB-lite"/>
    </source>
</evidence>
<sequence length="80" mass="9112">MGVSLTNSLGAVSSGTPLASKQLLPKLNPFHQKQKNISKLLEKIMKYDKMNQKTRTDGKRTRRRKKYEPVYHSENSGKHG</sequence>
<accession>A0A921I215</accession>